<feature type="active site" description="Proton donor/acceptor" evidence="11">
    <location>
        <position position="247"/>
    </location>
</feature>
<evidence type="ECO:0000256" key="6">
    <source>
        <dbReference type="ARBA" id="ARBA00023015"/>
    </source>
</evidence>
<dbReference type="PROSITE" id="PS51726">
    <property type="entry name" value="MYST_HAT"/>
    <property type="match status" value="1"/>
</dbReference>
<comment type="subcellular location">
    <subcellularLocation>
        <location evidence="1">Nucleus</location>
    </subcellularLocation>
</comment>
<dbReference type="InterPro" id="IPR040706">
    <property type="entry name" value="Zf-MYST"/>
</dbReference>
<dbReference type="Gene3D" id="3.30.60.60">
    <property type="entry name" value="N-acetyl transferase-like"/>
    <property type="match status" value="1"/>
</dbReference>
<dbReference type="InterPro" id="IPR050603">
    <property type="entry name" value="MYST_HAT"/>
</dbReference>
<keyword evidence="8" id="KW-0539">Nucleus</keyword>
<keyword evidence="4" id="KW-0863">Zinc-finger</keyword>
<dbReference type="SUPFAM" id="SSF55729">
    <property type="entry name" value="Acyl-CoA N-acyltransferases (Nat)"/>
    <property type="match status" value="1"/>
</dbReference>
<evidence type="ECO:0000256" key="7">
    <source>
        <dbReference type="ARBA" id="ARBA00023163"/>
    </source>
</evidence>
<gene>
    <name evidence="14" type="ORF">EJ04DRAFT_540762</name>
</gene>
<dbReference type="InterPro" id="IPR016181">
    <property type="entry name" value="Acyl_CoA_acyltransferase"/>
</dbReference>
<accession>A0A9P4R9W6</accession>
<evidence type="ECO:0000259" key="13">
    <source>
        <dbReference type="PROSITE" id="PS51726"/>
    </source>
</evidence>
<sequence>MAPAVAPFANGASPSTPAPAAATSTPNATPKAATADPNVFEVVFGTLLIKPWYPSFYAESLVGRSVPRLYVCHVCFKYSKELLHFLAHLRACASRSAGPPGQVVYAKDGLELWEMDGEQERLYAQNLSLFAKLFLDTKSVFYDVGTFLYYLLVAERPNPEIRTAMGVHGMEAGAGGDGEGAGAGASASAREEKQVVGFFSKEKMSWDNNNLACILVFPPWQKQGLGQVLMGASYEISRREGRLGGPEKPLSDLGRRAYIHYWSTTLARAILGAPSKKTLTVLDLRNETYIVPEDIIATLQAMDVLEHRKRGGADAVINKAKVREWVERNRINLAPVVDPDAFVQEEADVEVEDDEDDE</sequence>
<evidence type="ECO:0000256" key="10">
    <source>
        <dbReference type="ARBA" id="ARBA00045805"/>
    </source>
</evidence>
<evidence type="ECO:0000256" key="11">
    <source>
        <dbReference type="PIRSR" id="PIRSR602717-51"/>
    </source>
</evidence>
<dbReference type="AlphaFoldDB" id="A0A9P4R9W6"/>
<evidence type="ECO:0000256" key="8">
    <source>
        <dbReference type="ARBA" id="ARBA00023242"/>
    </source>
</evidence>
<dbReference type="InterPro" id="IPR002717">
    <property type="entry name" value="HAT_MYST-type"/>
</dbReference>
<dbReference type="EMBL" id="ML996104">
    <property type="protein sequence ID" value="KAF2739523.1"/>
    <property type="molecule type" value="Genomic_DNA"/>
</dbReference>
<evidence type="ECO:0000256" key="5">
    <source>
        <dbReference type="ARBA" id="ARBA00022833"/>
    </source>
</evidence>
<evidence type="ECO:0000256" key="9">
    <source>
        <dbReference type="ARBA" id="ARBA00023315"/>
    </source>
</evidence>
<keyword evidence="6" id="KW-0805">Transcription regulation</keyword>
<feature type="domain" description="MYST-type HAT" evidence="13">
    <location>
        <begin position="34"/>
        <end position="327"/>
    </location>
</feature>
<keyword evidence="9" id="KW-0012">Acyltransferase</keyword>
<proteinExistence type="predicted"/>
<evidence type="ECO:0000256" key="4">
    <source>
        <dbReference type="ARBA" id="ARBA00022771"/>
    </source>
</evidence>
<comment type="caution">
    <text evidence="14">The sequence shown here is derived from an EMBL/GenBank/DDBJ whole genome shotgun (WGS) entry which is preliminary data.</text>
</comment>
<evidence type="ECO:0000313" key="15">
    <source>
        <dbReference type="Proteomes" id="UP000799444"/>
    </source>
</evidence>
<dbReference type="Proteomes" id="UP000799444">
    <property type="component" value="Unassembled WGS sequence"/>
</dbReference>
<feature type="compositionally biased region" description="Low complexity" evidence="12">
    <location>
        <begin position="12"/>
        <end position="32"/>
    </location>
</feature>
<dbReference type="GO" id="GO:0005634">
    <property type="term" value="C:nucleus"/>
    <property type="evidence" value="ECO:0007669"/>
    <property type="project" value="UniProtKB-SubCell"/>
</dbReference>
<evidence type="ECO:0000256" key="2">
    <source>
        <dbReference type="ARBA" id="ARBA00022679"/>
    </source>
</evidence>
<dbReference type="Gene3D" id="3.40.630.30">
    <property type="match status" value="1"/>
</dbReference>
<organism evidence="14 15">
    <name type="scientific">Polyplosphaeria fusca</name>
    <dbReference type="NCBI Taxonomy" id="682080"/>
    <lineage>
        <taxon>Eukaryota</taxon>
        <taxon>Fungi</taxon>
        <taxon>Dikarya</taxon>
        <taxon>Ascomycota</taxon>
        <taxon>Pezizomycotina</taxon>
        <taxon>Dothideomycetes</taxon>
        <taxon>Pleosporomycetidae</taxon>
        <taxon>Pleosporales</taxon>
        <taxon>Tetraplosphaeriaceae</taxon>
        <taxon>Polyplosphaeria</taxon>
    </lineage>
</organism>
<dbReference type="GO" id="GO:0008270">
    <property type="term" value="F:zinc ion binding"/>
    <property type="evidence" value="ECO:0007669"/>
    <property type="project" value="UniProtKB-KW"/>
</dbReference>
<evidence type="ECO:0000256" key="1">
    <source>
        <dbReference type="ARBA" id="ARBA00004123"/>
    </source>
</evidence>
<keyword evidence="7" id="KW-0804">Transcription</keyword>
<dbReference type="Pfam" id="PF17772">
    <property type="entry name" value="zf-MYST"/>
    <property type="match status" value="1"/>
</dbReference>
<reference evidence="14" key="1">
    <citation type="journal article" date="2020" name="Stud. Mycol.">
        <title>101 Dothideomycetes genomes: a test case for predicting lifestyles and emergence of pathogens.</title>
        <authorList>
            <person name="Haridas S."/>
            <person name="Albert R."/>
            <person name="Binder M."/>
            <person name="Bloem J."/>
            <person name="Labutti K."/>
            <person name="Salamov A."/>
            <person name="Andreopoulos B."/>
            <person name="Baker S."/>
            <person name="Barry K."/>
            <person name="Bills G."/>
            <person name="Bluhm B."/>
            <person name="Cannon C."/>
            <person name="Castanera R."/>
            <person name="Culley D."/>
            <person name="Daum C."/>
            <person name="Ezra D."/>
            <person name="Gonzalez J."/>
            <person name="Henrissat B."/>
            <person name="Kuo A."/>
            <person name="Liang C."/>
            <person name="Lipzen A."/>
            <person name="Lutzoni F."/>
            <person name="Magnuson J."/>
            <person name="Mondo S."/>
            <person name="Nolan M."/>
            <person name="Ohm R."/>
            <person name="Pangilinan J."/>
            <person name="Park H.-J."/>
            <person name="Ramirez L."/>
            <person name="Alfaro M."/>
            <person name="Sun H."/>
            <person name="Tritt A."/>
            <person name="Yoshinaga Y."/>
            <person name="Zwiers L.-H."/>
            <person name="Turgeon B."/>
            <person name="Goodwin S."/>
            <person name="Spatafora J."/>
            <person name="Crous P."/>
            <person name="Grigoriev I."/>
        </authorList>
    </citation>
    <scope>NUCLEOTIDE SEQUENCE</scope>
    <source>
        <strain evidence="14">CBS 125425</strain>
    </source>
</reference>
<evidence type="ECO:0000313" key="14">
    <source>
        <dbReference type="EMBL" id="KAF2739523.1"/>
    </source>
</evidence>
<dbReference type="GO" id="GO:0006355">
    <property type="term" value="P:regulation of DNA-templated transcription"/>
    <property type="evidence" value="ECO:0007669"/>
    <property type="project" value="InterPro"/>
</dbReference>
<name>A0A9P4R9W6_9PLEO</name>
<keyword evidence="5" id="KW-0862">Zinc</keyword>
<dbReference type="GO" id="GO:0046972">
    <property type="term" value="F:histone H4K16 acetyltransferase activity"/>
    <property type="evidence" value="ECO:0007669"/>
    <property type="project" value="TreeGrafter"/>
</dbReference>
<dbReference type="PANTHER" id="PTHR10615:SF219">
    <property type="entry name" value="HISTONE ACETYLTRANSFERASE KAT5"/>
    <property type="match status" value="1"/>
</dbReference>
<keyword evidence="3" id="KW-0479">Metal-binding</keyword>
<evidence type="ECO:0000256" key="3">
    <source>
        <dbReference type="ARBA" id="ARBA00022723"/>
    </source>
</evidence>
<keyword evidence="2" id="KW-0808">Transferase</keyword>
<dbReference type="PANTHER" id="PTHR10615">
    <property type="entry name" value="HISTONE ACETYLTRANSFERASE"/>
    <property type="match status" value="1"/>
</dbReference>
<feature type="region of interest" description="Disordered" evidence="12">
    <location>
        <begin position="1"/>
        <end position="32"/>
    </location>
</feature>
<keyword evidence="15" id="KW-1185">Reference proteome</keyword>
<evidence type="ECO:0000256" key="12">
    <source>
        <dbReference type="SAM" id="MobiDB-lite"/>
    </source>
</evidence>
<dbReference type="GO" id="GO:0035267">
    <property type="term" value="C:NuA4 histone acetyltransferase complex"/>
    <property type="evidence" value="ECO:0007669"/>
    <property type="project" value="TreeGrafter"/>
</dbReference>
<dbReference type="OrthoDB" id="787137at2759"/>
<comment type="function">
    <text evidence="10">Catalytic component of the NuA4 histone acetyltransferase (HAT) complex which is involved in epigenetic transcriptional activation of selected genes principally by acetylation of nucleosomal histones H4, H3, H2B, H2A and H2A variant H2A.Z. Acetylates histone H4 to form H4K5ac, H4K8ac, H4K12ac and H4K16ac, histone H3 to form H3K14ac, and histone H2A to form H2AK4ac and H2AK7ac. The NuA4 complex is involved in the DNA damage response and is required for chromosome segregation. The NuA4 complex plays a direct role in repair of DNA double-strand breaks (DSBs) through homologous recombination. Recruitment to promoters depends on H3K4me. Also acetylates non-histone proteins. In addition to protein acetyltransferase, can use different acyl-CoA substrates, such as 2-hydroxyisobutanoyl-CoA (2-hydroxyisobutyryl-CoA) or (2E)-butenoyl-CoA (crotonyl-CoA), and is able to mediate protein 2-hydroxyisobutyrylation and crotonylation, respectively.</text>
</comment>
<protein>
    <submittedName>
        <fullName evidence="14">Acyl-CoA N-acyltransferase</fullName>
    </submittedName>
</protein>
<dbReference type="Pfam" id="PF01853">
    <property type="entry name" value="MOZ_SAS"/>
    <property type="match status" value="2"/>
</dbReference>